<dbReference type="SUPFAM" id="SSF56935">
    <property type="entry name" value="Porins"/>
    <property type="match status" value="1"/>
</dbReference>
<feature type="chain" id="PRO_5002783951" evidence="1">
    <location>
        <begin position="27"/>
        <end position="259"/>
    </location>
</feature>
<evidence type="ECO:0000313" key="3">
    <source>
        <dbReference type="Proteomes" id="UP000001031"/>
    </source>
</evidence>
<evidence type="ECO:0000313" key="2">
    <source>
        <dbReference type="EMBL" id="ACD04662.1"/>
    </source>
</evidence>
<organism evidence="2 3">
    <name type="scientific">Akkermansia muciniphila (strain ATCC BAA-835 / DSM 22959 / JCM 33894 / BCRC 81048 / CCUG 64013 / CIP 107961 / Muc)</name>
    <dbReference type="NCBI Taxonomy" id="349741"/>
    <lineage>
        <taxon>Bacteria</taxon>
        <taxon>Pseudomonadati</taxon>
        <taxon>Verrucomicrobiota</taxon>
        <taxon>Verrucomicrobiia</taxon>
        <taxon>Verrucomicrobiales</taxon>
        <taxon>Akkermansiaceae</taxon>
        <taxon>Akkermansia</taxon>
    </lineage>
</organism>
<dbReference type="RefSeq" id="WP_012419877.1">
    <property type="nucleotide sequence ID" value="NC_010655.1"/>
</dbReference>
<dbReference type="TCDB" id="1.B.71.1.5">
    <property type="family name" value="the proteobacterial/verrucomicrobial porin (pvp) family"/>
</dbReference>
<feature type="signal peptide" evidence="1">
    <location>
        <begin position="1"/>
        <end position="26"/>
    </location>
</feature>
<name>B2UQC7_AKKM8</name>
<evidence type="ECO:0000256" key="1">
    <source>
        <dbReference type="SAM" id="SignalP"/>
    </source>
</evidence>
<dbReference type="Gene3D" id="2.40.160.60">
    <property type="entry name" value="Outer membrane protein transport protein (OMPP1/FadL/TodX)"/>
    <property type="match status" value="1"/>
</dbReference>
<dbReference type="OrthoDB" id="198185at2"/>
<dbReference type="EMBL" id="CP001071">
    <property type="protein sequence ID" value="ACD04662.1"/>
    <property type="molecule type" value="Genomic_DNA"/>
</dbReference>
<dbReference type="PaxDb" id="349741-Amuc_0829"/>
<gene>
    <name evidence="2" type="ordered locus">Amuc_0829</name>
</gene>
<reference evidence="3" key="1">
    <citation type="journal article" date="2011" name="PLoS ONE">
        <title>The genome of Akkermansia muciniphila, a dedicated intestinal mucin degrader, and its use in exploring intestinal metagenomes.</title>
        <authorList>
            <person name="van Passel M.W."/>
            <person name="Kant R."/>
            <person name="Zoetendal E.G."/>
            <person name="Plugge C.M."/>
            <person name="Derrien M."/>
            <person name="Malfatti S.A."/>
            <person name="Chain P.S."/>
            <person name="Woyke T."/>
            <person name="Palva A."/>
            <person name="de Vos W.M."/>
            <person name="Smidt H."/>
        </authorList>
    </citation>
    <scope>NUCLEOTIDE SEQUENCE [LARGE SCALE GENOMIC DNA]</scope>
    <source>
        <strain evidence="3">ATCC BAA-835 / DSM 22959 / JCM 33894 / BCRC 81048 / CCUG 64013 / CIP 107961 / Muc</strain>
    </source>
</reference>
<dbReference type="Proteomes" id="UP000001031">
    <property type="component" value="Chromosome"/>
</dbReference>
<dbReference type="HOGENOM" id="CLU_1072135_0_0_0"/>
<protein>
    <submittedName>
        <fullName evidence="2">Uncharacterized protein</fullName>
    </submittedName>
</protein>
<keyword evidence="3" id="KW-1185">Reference proteome</keyword>
<dbReference type="AlphaFoldDB" id="B2UQC7"/>
<sequence>MKIKYNARNVGAAALGCAMIAGTVCAGEETVSPSIASLTNMQEAAIPSTDTDWAFSFSAGWSSKYVTEGLDCLPGSGIWEVAPSISWKNLTFSAWYAGGDSANYDELDLVLGYAWNLGKWTVNPWYEHQFYFTQDYNVANPALTVSYAVTDWMAVGAETQVKVEHQDFEAYYSAFVRLEWSPLENVTVVPMVRYGYNGGYNVDYDDGSNCIDWSLGVTWRFAEHYTLSGSVNYSQAATVLRHRDAGDEFWVGFRLGMEF</sequence>
<dbReference type="STRING" id="349741.Amuc_0829"/>
<proteinExistence type="predicted"/>
<accession>B2UQC7</accession>
<keyword evidence="1" id="KW-0732">Signal</keyword>
<dbReference type="KEGG" id="amu:Amuc_0829"/>